<dbReference type="PANTHER" id="PTHR47566">
    <property type="match status" value="1"/>
</dbReference>
<dbReference type="GO" id="GO:0035591">
    <property type="term" value="F:signaling adaptor activity"/>
    <property type="evidence" value="ECO:0007669"/>
    <property type="project" value="TreeGrafter"/>
</dbReference>
<reference evidence="3 4" key="1">
    <citation type="journal article" date="2007" name="Int. J. Syst. Evol. Microbiol.">
        <title>Paenibacillus ginsengarvi sp. nov., isolated from soil from ginseng cultivation.</title>
        <authorList>
            <person name="Yoon M.H."/>
            <person name="Ten L.N."/>
            <person name="Im W.T."/>
        </authorList>
    </citation>
    <scope>NUCLEOTIDE SEQUENCE [LARGE SCALE GENOMIC DNA]</scope>
    <source>
        <strain evidence="3 4">KCTC 13059</strain>
    </source>
</reference>
<evidence type="ECO:0000313" key="3">
    <source>
        <dbReference type="EMBL" id="RKN78273.1"/>
    </source>
</evidence>
<keyword evidence="1" id="KW-0433">Leucine-rich repeat</keyword>
<dbReference type="PANTHER" id="PTHR47566:SF1">
    <property type="entry name" value="PROTEIN NUD1"/>
    <property type="match status" value="1"/>
</dbReference>
<accession>A0A3B0BXT7</accession>
<evidence type="ECO:0000256" key="1">
    <source>
        <dbReference type="ARBA" id="ARBA00022614"/>
    </source>
</evidence>
<keyword evidence="4" id="KW-1185">Reference proteome</keyword>
<evidence type="ECO:0000313" key="4">
    <source>
        <dbReference type="Proteomes" id="UP000282311"/>
    </source>
</evidence>
<dbReference type="Gene3D" id="3.80.10.10">
    <property type="entry name" value="Ribonuclease Inhibitor"/>
    <property type="match status" value="1"/>
</dbReference>
<dbReference type="InterPro" id="IPR032675">
    <property type="entry name" value="LRR_dom_sf"/>
</dbReference>
<keyword evidence="2" id="KW-0677">Repeat</keyword>
<dbReference type="SUPFAM" id="SSF52058">
    <property type="entry name" value="L domain-like"/>
    <property type="match status" value="1"/>
</dbReference>
<dbReference type="Proteomes" id="UP000282311">
    <property type="component" value="Unassembled WGS sequence"/>
</dbReference>
<evidence type="ECO:0000256" key="2">
    <source>
        <dbReference type="ARBA" id="ARBA00022737"/>
    </source>
</evidence>
<organism evidence="3 4">
    <name type="scientific">Paenibacillus ginsengarvi</name>
    <dbReference type="NCBI Taxonomy" id="400777"/>
    <lineage>
        <taxon>Bacteria</taxon>
        <taxon>Bacillati</taxon>
        <taxon>Bacillota</taxon>
        <taxon>Bacilli</taxon>
        <taxon>Bacillales</taxon>
        <taxon>Paenibacillaceae</taxon>
        <taxon>Paenibacillus</taxon>
    </lineage>
</organism>
<protein>
    <submittedName>
        <fullName evidence="3">Leucine-rich repeat domain-containing protein</fullName>
    </submittedName>
</protein>
<dbReference type="InterPro" id="IPR052574">
    <property type="entry name" value="CDIRP"/>
</dbReference>
<dbReference type="EMBL" id="RBAH01000019">
    <property type="protein sequence ID" value="RKN78273.1"/>
    <property type="molecule type" value="Genomic_DNA"/>
</dbReference>
<comment type="caution">
    <text evidence="3">The sequence shown here is derived from an EMBL/GenBank/DDBJ whole genome shotgun (WGS) entry which is preliminary data.</text>
</comment>
<gene>
    <name evidence="3" type="ORF">D7M11_23490</name>
</gene>
<name>A0A3B0BXT7_9BACL</name>
<dbReference type="OrthoDB" id="3179827at2"/>
<dbReference type="AlphaFoldDB" id="A0A3B0BXT7"/>
<sequence length="406" mass="46615">MDITMDFIDERFRFFILETFCGGRDTIRSADVEGIETLLLSRKEISSFRGLEHFTSLKQLDCSYNKLKELDIGRLTRLVALECAGNQLTALNTSGNPHLAQLNCNSNEIIALDLTVNSMLETLDCGFNRIKTLDISKNERLEQLICYWNMISKLELEQNRHLRKLSCGYNALFALELNNHKELEYLDCGSNYLINLDLSSCENLLELRCNNNHLSRLDVSGNRALQSLRCFNNHITSLPFDHPHLEEIYCSENKISVLDTNLLPKLKRLDYTNNLIREPDHTVHGVGTFLYDMSMSDYKAALLYMGKELAVTAGVVTKEAMERLSPLVKMAWERMEELQEQALQNIAEQHPEEDVSELVYSELLFEEDGTIRLGFDAGDTPAGRLYIYAVYDRELEMDEALVYETY</sequence>
<proteinExistence type="predicted"/>
<dbReference type="RefSeq" id="WP_120749709.1">
    <property type="nucleotide sequence ID" value="NZ_RBAH01000019.1"/>
</dbReference>